<keyword evidence="7" id="KW-0863">Zinc-finger</keyword>
<dbReference type="GO" id="GO:0008270">
    <property type="term" value="F:zinc ion binding"/>
    <property type="evidence" value="ECO:0007669"/>
    <property type="project" value="UniProtKB-KW"/>
</dbReference>
<protein>
    <recommendedName>
        <fullName evidence="3">ribonuclease H</fullName>
        <ecNumber evidence="3">3.1.26.4</ecNumber>
    </recommendedName>
</protein>
<comment type="similarity">
    <text evidence="2">Belongs to the RNase H family.</text>
</comment>
<name>A0AAN6UKX3_9PEZI</name>
<dbReference type="PROSITE" id="PS50879">
    <property type="entry name" value="RNASE_H_1"/>
    <property type="match status" value="1"/>
</dbReference>
<dbReference type="EC" id="3.1.26.4" evidence="3"/>
<dbReference type="PROSITE" id="PS01360">
    <property type="entry name" value="ZF_MYND_1"/>
    <property type="match status" value="1"/>
</dbReference>
<evidence type="ECO:0000256" key="6">
    <source>
        <dbReference type="ARBA" id="ARBA00022759"/>
    </source>
</evidence>
<dbReference type="InterPro" id="IPR012337">
    <property type="entry name" value="RNaseH-like_sf"/>
</dbReference>
<comment type="catalytic activity">
    <reaction evidence="1">
        <text>Endonucleolytic cleavage to 5'-phosphomonoester.</text>
        <dbReference type="EC" id="3.1.26.4"/>
    </reaction>
</comment>
<reference evidence="11" key="2">
    <citation type="submission" date="2023-05" db="EMBL/GenBank/DDBJ databases">
        <authorList>
            <consortium name="Lawrence Berkeley National Laboratory"/>
            <person name="Steindorff A."/>
            <person name="Hensen N."/>
            <person name="Bonometti L."/>
            <person name="Westerberg I."/>
            <person name="Brannstrom I.O."/>
            <person name="Guillou S."/>
            <person name="Cros-Aarteil S."/>
            <person name="Calhoun S."/>
            <person name="Haridas S."/>
            <person name="Kuo A."/>
            <person name="Mondo S."/>
            <person name="Pangilinan J."/>
            <person name="Riley R."/>
            <person name="Labutti K."/>
            <person name="Andreopoulos B."/>
            <person name="Lipzen A."/>
            <person name="Chen C."/>
            <person name="Yanf M."/>
            <person name="Daum C."/>
            <person name="Ng V."/>
            <person name="Clum A."/>
            <person name="Ohm R."/>
            <person name="Martin F."/>
            <person name="Silar P."/>
            <person name="Natvig D."/>
            <person name="Lalanne C."/>
            <person name="Gautier V."/>
            <person name="Ament-Velasquez S.L."/>
            <person name="Kruys A."/>
            <person name="Hutchinson M.I."/>
            <person name="Powell A.J."/>
            <person name="Barry K."/>
            <person name="Miller A.N."/>
            <person name="Grigoriev I.V."/>
            <person name="Debuchy R."/>
            <person name="Gladieux P."/>
            <person name="Thoren M.H."/>
            <person name="Johannesson H."/>
        </authorList>
    </citation>
    <scope>NUCLEOTIDE SEQUENCE</scope>
    <source>
        <strain evidence="11">CBS 123565</strain>
    </source>
</reference>
<evidence type="ECO:0000256" key="8">
    <source>
        <dbReference type="ARBA" id="ARBA00022801"/>
    </source>
</evidence>
<keyword evidence="5" id="KW-0479">Metal-binding</keyword>
<feature type="domain" description="RNase H type-1" evidence="10">
    <location>
        <begin position="387"/>
        <end position="542"/>
    </location>
</feature>
<evidence type="ECO:0000256" key="3">
    <source>
        <dbReference type="ARBA" id="ARBA00012180"/>
    </source>
</evidence>
<feature type="non-terminal residue" evidence="11">
    <location>
        <position position="558"/>
    </location>
</feature>
<dbReference type="PANTHER" id="PTHR10642:SF26">
    <property type="entry name" value="RIBONUCLEASE H1"/>
    <property type="match status" value="1"/>
</dbReference>
<dbReference type="InterPro" id="IPR002893">
    <property type="entry name" value="Znf_MYND"/>
</dbReference>
<keyword evidence="12" id="KW-1185">Reference proteome</keyword>
<dbReference type="EMBL" id="MU853408">
    <property type="protein sequence ID" value="KAK4134650.1"/>
    <property type="molecule type" value="Genomic_DNA"/>
</dbReference>
<keyword evidence="6" id="KW-0255">Endonuclease</keyword>
<dbReference type="InterPro" id="IPR036397">
    <property type="entry name" value="RNaseH_sf"/>
</dbReference>
<evidence type="ECO:0000313" key="11">
    <source>
        <dbReference type="EMBL" id="KAK4134650.1"/>
    </source>
</evidence>
<keyword evidence="8" id="KW-0378">Hydrolase</keyword>
<feature type="non-terminal residue" evidence="11">
    <location>
        <position position="1"/>
    </location>
</feature>
<keyword evidence="4" id="KW-0540">Nuclease</keyword>
<evidence type="ECO:0000259" key="10">
    <source>
        <dbReference type="PROSITE" id="PS50879"/>
    </source>
</evidence>
<dbReference type="SUPFAM" id="SSF144232">
    <property type="entry name" value="HIT/MYND zinc finger-like"/>
    <property type="match status" value="1"/>
</dbReference>
<dbReference type="CDD" id="cd13934">
    <property type="entry name" value="RNase_H_Dikarya_like"/>
    <property type="match status" value="1"/>
</dbReference>
<dbReference type="Pfam" id="PF00075">
    <property type="entry name" value="RNase_H"/>
    <property type="match status" value="1"/>
</dbReference>
<evidence type="ECO:0000256" key="7">
    <source>
        <dbReference type="ARBA" id="ARBA00022771"/>
    </source>
</evidence>
<dbReference type="GO" id="GO:0004523">
    <property type="term" value="F:RNA-DNA hybrid ribonuclease activity"/>
    <property type="evidence" value="ECO:0007669"/>
    <property type="project" value="UniProtKB-EC"/>
</dbReference>
<dbReference type="Gene3D" id="6.10.140.2220">
    <property type="match status" value="1"/>
</dbReference>
<dbReference type="SUPFAM" id="SSF53098">
    <property type="entry name" value="Ribonuclease H-like"/>
    <property type="match status" value="1"/>
</dbReference>
<evidence type="ECO:0000256" key="9">
    <source>
        <dbReference type="ARBA" id="ARBA00022833"/>
    </source>
</evidence>
<gene>
    <name evidence="11" type="ORF">BT67DRAFT_357609</name>
</gene>
<dbReference type="AlphaFoldDB" id="A0AAN6UKX3"/>
<dbReference type="GO" id="GO:0003676">
    <property type="term" value="F:nucleic acid binding"/>
    <property type="evidence" value="ECO:0007669"/>
    <property type="project" value="InterPro"/>
</dbReference>
<sequence length="558" mass="61599">QRCPICQSTLGLRRCGGCKVASYCGPAHQSAHRSTHMAACEAIKWTRATLEREEAALRTHPGGSFPPGDLFKTGPGRFWGIFETRDYMRARFAAADALVKAHTAVGVETGLEHLMDMMRLCRSDNMGLRNIIPGLMLRLGREQECYDFLKWWATVDGDYDWGNMELPYLNIRGADVFEPLGMCRPSALSLSQLVMLTLLKLRLRLDLEACESELTEPDRPVGKLVRSRAPAFDMHRMSATIEAVTDQYHTLCQAVFDANPYFWAELDEVEDLPALPSFYTLRSVEEAHLAVIYCKRAWLESEDALVMIEADTSKFISKCECQTTIAGTGAARPSTPQQRAENLERRRGVGDVFPSKFKPPLPTSSPLEVFPPSLDPGQSARFVSGNDARTTLVYVDGACANNGQPNPRAGWAVVYGPGNAVSGRLEDKGPFGHDSVATSNRAELRAAIAALRLCDWGDEDIDRLVVATDSSYVVAGATGWTKGWVRNGWKTRTGGDVKNQDLWELLLGEVERWQERGLRVALWKIPRGLNVDADTGAKEAAANGTAEVEFRDVVVTSP</sequence>
<comment type="caution">
    <text evidence="11">The sequence shown here is derived from an EMBL/GenBank/DDBJ whole genome shotgun (WGS) entry which is preliminary data.</text>
</comment>
<evidence type="ECO:0000256" key="1">
    <source>
        <dbReference type="ARBA" id="ARBA00000077"/>
    </source>
</evidence>
<dbReference type="InterPro" id="IPR002156">
    <property type="entry name" value="RNaseH_domain"/>
</dbReference>
<dbReference type="Pfam" id="PF01753">
    <property type="entry name" value="zf-MYND"/>
    <property type="match status" value="1"/>
</dbReference>
<evidence type="ECO:0000256" key="2">
    <source>
        <dbReference type="ARBA" id="ARBA00005300"/>
    </source>
</evidence>
<dbReference type="GO" id="GO:0043137">
    <property type="term" value="P:DNA replication, removal of RNA primer"/>
    <property type="evidence" value="ECO:0007669"/>
    <property type="project" value="TreeGrafter"/>
</dbReference>
<evidence type="ECO:0000256" key="4">
    <source>
        <dbReference type="ARBA" id="ARBA00022722"/>
    </source>
</evidence>
<proteinExistence type="inferred from homology"/>
<dbReference type="InterPro" id="IPR050092">
    <property type="entry name" value="RNase_H"/>
</dbReference>
<dbReference type="Gene3D" id="3.30.420.10">
    <property type="entry name" value="Ribonuclease H-like superfamily/Ribonuclease H"/>
    <property type="match status" value="1"/>
</dbReference>
<accession>A0AAN6UKX3</accession>
<keyword evidence="9" id="KW-0862">Zinc</keyword>
<organism evidence="11 12">
    <name type="scientific">Trichocladium antarcticum</name>
    <dbReference type="NCBI Taxonomy" id="1450529"/>
    <lineage>
        <taxon>Eukaryota</taxon>
        <taxon>Fungi</taxon>
        <taxon>Dikarya</taxon>
        <taxon>Ascomycota</taxon>
        <taxon>Pezizomycotina</taxon>
        <taxon>Sordariomycetes</taxon>
        <taxon>Sordariomycetidae</taxon>
        <taxon>Sordariales</taxon>
        <taxon>Chaetomiaceae</taxon>
        <taxon>Trichocladium</taxon>
    </lineage>
</organism>
<reference evidence="11" key="1">
    <citation type="journal article" date="2023" name="Mol. Phylogenet. Evol.">
        <title>Genome-scale phylogeny and comparative genomics of the fungal order Sordariales.</title>
        <authorList>
            <person name="Hensen N."/>
            <person name="Bonometti L."/>
            <person name="Westerberg I."/>
            <person name="Brannstrom I.O."/>
            <person name="Guillou S."/>
            <person name="Cros-Aarteil S."/>
            <person name="Calhoun S."/>
            <person name="Haridas S."/>
            <person name="Kuo A."/>
            <person name="Mondo S."/>
            <person name="Pangilinan J."/>
            <person name="Riley R."/>
            <person name="LaButti K."/>
            <person name="Andreopoulos B."/>
            <person name="Lipzen A."/>
            <person name="Chen C."/>
            <person name="Yan M."/>
            <person name="Daum C."/>
            <person name="Ng V."/>
            <person name="Clum A."/>
            <person name="Steindorff A."/>
            <person name="Ohm R.A."/>
            <person name="Martin F."/>
            <person name="Silar P."/>
            <person name="Natvig D.O."/>
            <person name="Lalanne C."/>
            <person name="Gautier V."/>
            <person name="Ament-Velasquez S.L."/>
            <person name="Kruys A."/>
            <person name="Hutchinson M.I."/>
            <person name="Powell A.J."/>
            <person name="Barry K."/>
            <person name="Miller A.N."/>
            <person name="Grigoriev I.V."/>
            <person name="Debuchy R."/>
            <person name="Gladieux P."/>
            <person name="Hiltunen Thoren M."/>
            <person name="Johannesson H."/>
        </authorList>
    </citation>
    <scope>NUCLEOTIDE SEQUENCE</scope>
    <source>
        <strain evidence="11">CBS 123565</strain>
    </source>
</reference>
<dbReference type="Proteomes" id="UP001304895">
    <property type="component" value="Unassembled WGS sequence"/>
</dbReference>
<dbReference type="PANTHER" id="PTHR10642">
    <property type="entry name" value="RIBONUCLEASE H1"/>
    <property type="match status" value="1"/>
</dbReference>
<evidence type="ECO:0000256" key="5">
    <source>
        <dbReference type="ARBA" id="ARBA00022723"/>
    </source>
</evidence>
<evidence type="ECO:0000313" key="12">
    <source>
        <dbReference type="Proteomes" id="UP001304895"/>
    </source>
</evidence>